<evidence type="ECO:0000259" key="1">
    <source>
        <dbReference type="SMART" id="SM00849"/>
    </source>
</evidence>
<reference evidence="2 3" key="1">
    <citation type="journal article" date="2013" name="Appl. Environ. Microbiol.">
        <title>Variation of the Virus-Related Elements within Syntenic Genomes of the Hyperthermophilic Archaeon Aeropyrum.</title>
        <authorList>
            <person name="Daifuku T."/>
            <person name="Yoshida T."/>
            <person name="Kitamura T."/>
            <person name="Kawaichi S."/>
            <person name="Inoue T."/>
            <person name="Nomura K."/>
            <person name="Yoshida Y."/>
            <person name="Kuno S."/>
            <person name="Sako Y."/>
        </authorList>
    </citation>
    <scope>NUCLEOTIDE SEQUENCE [LARGE SCALE GENOMIC DNA]</scope>
    <source>
        <strain evidence="2 3">SY1</strain>
    </source>
</reference>
<dbReference type="SMART" id="SM00849">
    <property type="entry name" value="Lactamase_B"/>
    <property type="match status" value="1"/>
</dbReference>
<accession>U3TEI4</accession>
<dbReference type="AlphaFoldDB" id="U3TEI4"/>
<dbReference type="STRING" id="1198449.ACAM_0976"/>
<dbReference type="Pfam" id="PF00753">
    <property type="entry name" value="Lactamase_B"/>
    <property type="match status" value="1"/>
</dbReference>
<dbReference type="EMBL" id="AP012489">
    <property type="protein sequence ID" value="BAN90445.1"/>
    <property type="molecule type" value="Genomic_DNA"/>
</dbReference>
<dbReference type="GO" id="GO:0016787">
    <property type="term" value="F:hydrolase activity"/>
    <property type="evidence" value="ECO:0007669"/>
    <property type="project" value="UniProtKB-KW"/>
</dbReference>
<name>U3TEI4_9CREN</name>
<dbReference type="CDD" id="cd06262">
    <property type="entry name" value="metallo-hydrolase-like_MBL-fold"/>
    <property type="match status" value="1"/>
</dbReference>
<dbReference type="InterPro" id="IPR001279">
    <property type="entry name" value="Metallo-B-lactamas"/>
</dbReference>
<dbReference type="InterPro" id="IPR036866">
    <property type="entry name" value="RibonucZ/Hydroxyglut_hydro"/>
</dbReference>
<dbReference type="Gene3D" id="3.60.15.10">
    <property type="entry name" value="Ribonuclease Z/Hydroxyacylglutathione hydrolase-like"/>
    <property type="match status" value="1"/>
</dbReference>
<protein>
    <submittedName>
        <fullName evidence="2">Zn-dependent hydrolase</fullName>
    </submittedName>
</protein>
<gene>
    <name evidence="2" type="ORF">ACAM_0976</name>
</gene>
<feature type="domain" description="Metallo-beta-lactamase" evidence="1">
    <location>
        <begin position="17"/>
        <end position="196"/>
    </location>
</feature>
<dbReference type="GeneID" id="17110863"/>
<sequence length="308" mass="33888">MARARLVPGPLSGRFPYSNCLLVEDGGFKVLVDTGCEPWAYGLEGVDALVFTHFHPDHIRGFHRVRAGRVLAPVGEEPYAGSLERLALRFAGEMWREWIDMARLAMDLQGVPEPSEYFRPGEDLCLRGVCLKTYPARGHLLTHTLLEAPGGVVHLVDIDLTGFGPWYGNPEASPELFLLDIRAAAGLEAGEYVSAHKDRVYTRGEALEALARFASRIVEQAEGVHRALAQLGRPGGPEDLAGRGVIYRRYLEGLEAVMGYFERMMIEKLLGLLGVWGCVSKTPRGFAAVDCGFGEIRDRVVGQILSQL</sequence>
<organism evidence="2 3">
    <name type="scientific">Aeropyrum camini SY1 = JCM 12091</name>
    <dbReference type="NCBI Taxonomy" id="1198449"/>
    <lineage>
        <taxon>Archaea</taxon>
        <taxon>Thermoproteota</taxon>
        <taxon>Thermoprotei</taxon>
        <taxon>Desulfurococcales</taxon>
        <taxon>Desulfurococcaceae</taxon>
        <taxon>Aeropyrum</taxon>
    </lineage>
</organism>
<dbReference type="Proteomes" id="UP000016887">
    <property type="component" value="Chromosome"/>
</dbReference>
<keyword evidence="2" id="KW-0378">Hydrolase</keyword>
<dbReference type="RefSeq" id="WP_022541718.1">
    <property type="nucleotide sequence ID" value="NC_022521.1"/>
</dbReference>
<keyword evidence="3" id="KW-1185">Reference proteome</keyword>
<dbReference type="KEGG" id="acj:ACAM_0976"/>
<evidence type="ECO:0000313" key="2">
    <source>
        <dbReference type="EMBL" id="BAN90445.1"/>
    </source>
</evidence>
<proteinExistence type="predicted"/>
<evidence type="ECO:0000313" key="3">
    <source>
        <dbReference type="Proteomes" id="UP000016887"/>
    </source>
</evidence>
<dbReference type="SUPFAM" id="SSF56281">
    <property type="entry name" value="Metallo-hydrolase/oxidoreductase"/>
    <property type="match status" value="1"/>
</dbReference>
<dbReference type="eggNOG" id="arCOG00498">
    <property type="taxonomic scope" value="Archaea"/>
</dbReference>